<comment type="caution">
    <text evidence="11">The sequence shown here is derived from an EMBL/GenBank/DDBJ whole genome shotgun (WGS) entry which is preliminary data.</text>
</comment>
<feature type="transmembrane region" description="Helical" evidence="9">
    <location>
        <begin position="22"/>
        <end position="43"/>
    </location>
</feature>
<dbReference type="InterPro" id="IPR026039">
    <property type="entry name" value="YfgM"/>
</dbReference>
<dbReference type="PANTHER" id="PTHR38035">
    <property type="entry name" value="UPF0070 PROTEIN YFGM"/>
    <property type="match status" value="1"/>
</dbReference>
<comment type="similarity">
    <text evidence="7">Belongs to the YfgM family.</text>
</comment>
<dbReference type="SUPFAM" id="SSF48452">
    <property type="entry name" value="TPR-like"/>
    <property type="match status" value="1"/>
</dbReference>
<evidence type="ECO:0000259" key="10">
    <source>
        <dbReference type="Pfam" id="PF09976"/>
    </source>
</evidence>
<dbReference type="Gene3D" id="1.25.40.10">
    <property type="entry name" value="Tetratricopeptide repeat domain"/>
    <property type="match status" value="1"/>
</dbReference>
<dbReference type="PANTHER" id="PTHR38035:SF1">
    <property type="entry name" value="ANCILLARY SECYEG TRANSLOCON SUBUNIT"/>
    <property type="match status" value="1"/>
</dbReference>
<keyword evidence="3 9" id="KW-0812">Transmembrane</keyword>
<keyword evidence="6" id="KW-0143">Chaperone</keyword>
<evidence type="ECO:0000256" key="6">
    <source>
        <dbReference type="ARBA" id="ARBA00023186"/>
    </source>
</evidence>
<dbReference type="RefSeq" id="WP_194116126.1">
    <property type="nucleotide sequence ID" value="NZ_JADFUA010000005.1"/>
</dbReference>
<dbReference type="AlphaFoldDB" id="A0A8J7KEJ1"/>
<evidence type="ECO:0000256" key="8">
    <source>
        <dbReference type="ARBA" id="ARBA00024235"/>
    </source>
</evidence>
<keyword evidence="5 9" id="KW-0472">Membrane</keyword>
<dbReference type="InterPro" id="IPR018704">
    <property type="entry name" value="SecYEG/CpoB_TPR"/>
</dbReference>
<dbReference type="GO" id="GO:0005886">
    <property type="term" value="C:plasma membrane"/>
    <property type="evidence" value="ECO:0007669"/>
    <property type="project" value="UniProtKB-SubCell"/>
</dbReference>
<evidence type="ECO:0000313" key="11">
    <source>
        <dbReference type="EMBL" id="MBE9609594.1"/>
    </source>
</evidence>
<reference evidence="11 12" key="1">
    <citation type="submission" date="2020-10" db="EMBL/GenBank/DDBJ databases">
        <title>The genome sequence of Chitinilyticum litopenaei 4Y14.</title>
        <authorList>
            <person name="Liu Y."/>
        </authorList>
    </citation>
    <scope>NUCLEOTIDE SEQUENCE [LARGE SCALE GENOMIC DNA]</scope>
    <source>
        <strain evidence="11 12">4Y14</strain>
    </source>
</reference>
<dbReference type="InterPro" id="IPR011990">
    <property type="entry name" value="TPR-like_helical_dom_sf"/>
</dbReference>
<evidence type="ECO:0000256" key="4">
    <source>
        <dbReference type="ARBA" id="ARBA00022989"/>
    </source>
</evidence>
<gene>
    <name evidence="11" type="ORF">INR99_09535</name>
</gene>
<organism evidence="11 12">
    <name type="scientific">Chitinilyticum piscinae</name>
    <dbReference type="NCBI Taxonomy" id="2866724"/>
    <lineage>
        <taxon>Bacteria</taxon>
        <taxon>Pseudomonadati</taxon>
        <taxon>Pseudomonadota</taxon>
        <taxon>Betaproteobacteria</taxon>
        <taxon>Neisseriales</taxon>
        <taxon>Chitinibacteraceae</taxon>
        <taxon>Chitinilyticum</taxon>
    </lineage>
</organism>
<evidence type="ECO:0000256" key="9">
    <source>
        <dbReference type="SAM" id="Phobius"/>
    </source>
</evidence>
<dbReference type="PIRSF" id="PIRSF006170">
    <property type="entry name" value="YfgM"/>
    <property type="match status" value="1"/>
</dbReference>
<name>A0A8J7KEJ1_9NEIS</name>
<evidence type="ECO:0000256" key="2">
    <source>
        <dbReference type="ARBA" id="ARBA00022475"/>
    </source>
</evidence>
<comment type="subcellular location">
    <subcellularLocation>
        <location evidence="1">Cell membrane</location>
        <topology evidence="1">Single-pass type II membrane protein</topology>
    </subcellularLocation>
</comment>
<keyword evidence="4 9" id="KW-1133">Transmembrane helix</keyword>
<evidence type="ECO:0000256" key="5">
    <source>
        <dbReference type="ARBA" id="ARBA00023136"/>
    </source>
</evidence>
<evidence type="ECO:0000313" key="12">
    <source>
        <dbReference type="Proteomes" id="UP000604481"/>
    </source>
</evidence>
<accession>A0A8J7KEJ1</accession>
<sequence length="209" mass="23271">MAAFDLQEQEQLAQLKGWWQDWGRYLAAVLAAVLIGFIGWQGWQAWQRHVHEKAGAEFIALQDVVADPAKFKAQLDKLKSDYTSTPYASRGAMIAAQQAYTLGKLQDARAELKWVIDHSGESVLRDLARLRQAGIALDEKKFDEALSLAKAPEETSFSAVFAETRGDAYLLKGDKGAARDAYQQALAKTNKEMPNYRLIEFKLHAAGAQ</sequence>
<keyword evidence="12" id="KW-1185">Reference proteome</keyword>
<feature type="domain" description="Ancillary SecYEG translocon subunit/Cell division coordinator CpoB TPR" evidence="10">
    <location>
        <begin position="16"/>
        <end position="206"/>
    </location>
</feature>
<proteinExistence type="inferred from homology"/>
<protein>
    <recommendedName>
        <fullName evidence="8">Ancillary SecYEG translocon subunit</fullName>
    </recommendedName>
</protein>
<dbReference type="EMBL" id="JADFUA010000005">
    <property type="protein sequence ID" value="MBE9609594.1"/>
    <property type="molecule type" value="Genomic_DNA"/>
</dbReference>
<dbReference type="Proteomes" id="UP000604481">
    <property type="component" value="Unassembled WGS sequence"/>
</dbReference>
<evidence type="ECO:0000256" key="1">
    <source>
        <dbReference type="ARBA" id="ARBA00004401"/>
    </source>
</evidence>
<keyword evidence="2" id="KW-1003">Cell membrane</keyword>
<dbReference type="Pfam" id="PF09976">
    <property type="entry name" value="TPR_21"/>
    <property type="match status" value="1"/>
</dbReference>
<dbReference type="GO" id="GO:0044877">
    <property type="term" value="F:protein-containing complex binding"/>
    <property type="evidence" value="ECO:0007669"/>
    <property type="project" value="InterPro"/>
</dbReference>
<evidence type="ECO:0000256" key="7">
    <source>
        <dbReference type="ARBA" id="ARBA00024197"/>
    </source>
</evidence>
<evidence type="ECO:0000256" key="3">
    <source>
        <dbReference type="ARBA" id="ARBA00022692"/>
    </source>
</evidence>